<evidence type="ECO:0000313" key="2">
    <source>
        <dbReference type="Proteomes" id="UP001479290"/>
    </source>
</evidence>
<organism evidence="1 2">
    <name type="scientific">Culter alburnus</name>
    <name type="common">Topmouth culter</name>
    <dbReference type="NCBI Taxonomy" id="194366"/>
    <lineage>
        <taxon>Eukaryota</taxon>
        <taxon>Metazoa</taxon>
        <taxon>Chordata</taxon>
        <taxon>Craniata</taxon>
        <taxon>Vertebrata</taxon>
        <taxon>Euteleostomi</taxon>
        <taxon>Actinopterygii</taxon>
        <taxon>Neopterygii</taxon>
        <taxon>Teleostei</taxon>
        <taxon>Ostariophysi</taxon>
        <taxon>Cypriniformes</taxon>
        <taxon>Xenocyprididae</taxon>
        <taxon>Xenocypridinae</taxon>
        <taxon>Culter</taxon>
    </lineage>
</organism>
<sequence length="99" mass="12059">MVRADEWRLGLLWARETKDVSKQDNFCLDECQYYEKKDYYWCHTADGWDYCSPELDVTYRDKPCRSDHFCDTHGENYNWCWTSESDYDYCGPIVHPDHH</sequence>
<dbReference type="PANTHER" id="PTHR34261">
    <property type="entry name" value="APC REGULATOR OF WNT-SIGNALING PATHWAY-RELATED"/>
    <property type="match status" value="1"/>
</dbReference>
<dbReference type="Proteomes" id="UP001479290">
    <property type="component" value="Unassembled WGS sequence"/>
</dbReference>
<keyword evidence="2" id="KW-1185">Reference proteome</keyword>
<accession>A0AAW2B0N0</accession>
<proteinExistence type="predicted"/>
<dbReference type="InterPro" id="IPR053358">
    <property type="entry name" value="Diff-assoc_signaling"/>
</dbReference>
<dbReference type="PANTHER" id="PTHR34261:SF1">
    <property type="entry name" value="TUBULIN POLYMERIZATION-PROMOTING PROTEIN"/>
    <property type="match status" value="1"/>
</dbReference>
<evidence type="ECO:0000313" key="1">
    <source>
        <dbReference type="EMBL" id="KAK9978562.1"/>
    </source>
</evidence>
<protein>
    <submittedName>
        <fullName evidence="1">Uncharacterized protein</fullName>
    </submittedName>
</protein>
<gene>
    <name evidence="1" type="ORF">ABG768_020307</name>
</gene>
<dbReference type="AlphaFoldDB" id="A0AAW2B0N0"/>
<comment type="caution">
    <text evidence="1">The sequence shown here is derived from an EMBL/GenBank/DDBJ whole genome shotgun (WGS) entry which is preliminary data.</text>
</comment>
<reference evidence="1 2" key="1">
    <citation type="submission" date="2024-05" db="EMBL/GenBank/DDBJ databases">
        <title>A high-quality chromosomal-level genome assembly of Topmouth culter (Culter alburnus).</title>
        <authorList>
            <person name="Zhao H."/>
        </authorList>
    </citation>
    <scope>NUCLEOTIDE SEQUENCE [LARGE SCALE GENOMIC DNA]</scope>
    <source>
        <strain evidence="1">CATC2023</strain>
        <tissue evidence="1">Muscle</tissue>
    </source>
</reference>
<dbReference type="EMBL" id="JAWDJR010000003">
    <property type="protein sequence ID" value="KAK9978562.1"/>
    <property type="molecule type" value="Genomic_DNA"/>
</dbReference>
<name>A0AAW2B0N0_CULAL</name>